<name>A0A848FG84_9BURK</name>
<reference evidence="6 7" key="1">
    <citation type="submission" date="2020-04" db="EMBL/GenBank/DDBJ databases">
        <title>Azohydromonas sp. isolated from soil.</title>
        <authorList>
            <person name="Dahal R.H."/>
        </authorList>
    </citation>
    <scope>NUCLEOTIDE SEQUENCE [LARGE SCALE GENOMIC DNA]</scope>
    <source>
        <strain evidence="6 7">G-1-1-14</strain>
    </source>
</reference>
<dbReference type="InterPro" id="IPR035965">
    <property type="entry name" value="PAS-like_dom_sf"/>
</dbReference>
<dbReference type="InterPro" id="IPR000014">
    <property type="entry name" value="PAS"/>
</dbReference>
<dbReference type="CDD" id="cd01949">
    <property type="entry name" value="GGDEF"/>
    <property type="match status" value="1"/>
</dbReference>
<dbReference type="PANTHER" id="PTHR44757:SF2">
    <property type="entry name" value="BIOFILM ARCHITECTURE MAINTENANCE PROTEIN MBAA"/>
    <property type="match status" value="1"/>
</dbReference>
<dbReference type="SUPFAM" id="SSF158472">
    <property type="entry name" value="HAMP domain-like"/>
    <property type="match status" value="1"/>
</dbReference>
<protein>
    <submittedName>
        <fullName evidence="6">EAL domain-containing protein</fullName>
    </submittedName>
</protein>
<dbReference type="GO" id="GO:0016020">
    <property type="term" value="C:membrane"/>
    <property type="evidence" value="ECO:0007669"/>
    <property type="project" value="InterPro"/>
</dbReference>
<dbReference type="CDD" id="cd06225">
    <property type="entry name" value="HAMP"/>
    <property type="match status" value="1"/>
</dbReference>
<keyword evidence="1" id="KW-0812">Transmembrane</keyword>
<dbReference type="SMART" id="SM00052">
    <property type="entry name" value="EAL"/>
    <property type="match status" value="1"/>
</dbReference>
<dbReference type="Pfam" id="PF00672">
    <property type="entry name" value="HAMP"/>
    <property type="match status" value="1"/>
</dbReference>
<dbReference type="Pfam" id="PF00563">
    <property type="entry name" value="EAL"/>
    <property type="match status" value="1"/>
</dbReference>
<feature type="transmembrane region" description="Helical" evidence="1">
    <location>
        <begin position="15"/>
        <end position="34"/>
    </location>
</feature>
<comment type="caution">
    <text evidence="6">The sequence shown here is derived from an EMBL/GenBank/DDBJ whole genome shotgun (WGS) entry which is preliminary data.</text>
</comment>
<feature type="domain" description="HAMP" evidence="4">
    <location>
        <begin position="324"/>
        <end position="377"/>
    </location>
</feature>
<evidence type="ECO:0000256" key="1">
    <source>
        <dbReference type="SAM" id="Phobius"/>
    </source>
</evidence>
<evidence type="ECO:0000259" key="5">
    <source>
        <dbReference type="PROSITE" id="PS50887"/>
    </source>
</evidence>
<dbReference type="PROSITE" id="PS50885">
    <property type="entry name" value="HAMP"/>
    <property type="match status" value="1"/>
</dbReference>
<dbReference type="SUPFAM" id="SSF55073">
    <property type="entry name" value="Nucleotide cyclase"/>
    <property type="match status" value="1"/>
</dbReference>
<dbReference type="Pfam" id="PF00989">
    <property type="entry name" value="PAS"/>
    <property type="match status" value="1"/>
</dbReference>
<evidence type="ECO:0000259" key="3">
    <source>
        <dbReference type="PROSITE" id="PS50883"/>
    </source>
</evidence>
<dbReference type="Pfam" id="PF00990">
    <property type="entry name" value="GGDEF"/>
    <property type="match status" value="1"/>
</dbReference>
<dbReference type="InterPro" id="IPR043128">
    <property type="entry name" value="Rev_trsase/Diguanyl_cyclase"/>
</dbReference>
<keyword evidence="1" id="KW-0472">Membrane</keyword>
<evidence type="ECO:0000313" key="7">
    <source>
        <dbReference type="Proteomes" id="UP000574067"/>
    </source>
</evidence>
<dbReference type="Gene3D" id="3.20.20.450">
    <property type="entry name" value="EAL domain"/>
    <property type="match status" value="1"/>
</dbReference>
<dbReference type="InterPro" id="IPR035919">
    <property type="entry name" value="EAL_sf"/>
</dbReference>
<dbReference type="InterPro" id="IPR052155">
    <property type="entry name" value="Biofilm_reg_signaling"/>
</dbReference>
<dbReference type="Proteomes" id="UP000574067">
    <property type="component" value="Unassembled WGS sequence"/>
</dbReference>
<feature type="domain" description="GGDEF" evidence="5">
    <location>
        <begin position="662"/>
        <end position="795"/>
    </location>
</feature>
<dbReference type="InterPro" id="IPR001633">
    <property type="entry name" value="EAL_dom"/>
</dbReference>
<dbReference type="AlphaFoldDB" id="A0A848FG84"/>
<dbReference type="GO" id="GO:0007165">
    <property type="term" value="P:signal transduction"/>
    <property type="evidence" value="ECO:0007669"/>
    <property type="project" value="InterPro"/>
</dbReference>
<dbReference type="PANTHER" id="PTHR44757">
    <property type="entry name" value="DIGUANYLATE CYCLASE DGCP"/>
    <property type="match status" value="1"/>
</dbReference>
<accession>A0A848FG84</accession>
<dbReference type="PROSITE" id="PS50113">
    <property type="entry name" value="PAC"/>
    <property type="match status" value="1"/>
</dbReference>
<dbReference type="SMART" id="SM00267">
    <property type="entry name" value="GGDEF"/>
    <property type="match status" value="1"/>
</dbReference>
<dbReference type="InterPro" id="IPR029787">
    <property type="entry name" value="Nucleotide_cyclase"/>
</dbReference>
<dbReference type="Gene3D" id="6.10.340.10">
    <property type="match status" value="1"/>
</dbReference>
<feature type="domain" description="PAC" evidence="2">
    <location>
        <begin position="574"/>
        <end position="630"/>
    </location>
</feature>
<dbReference type="PROSITE" id="PS50887">
    <property type="entry name" value="GGDEF"/>
    <property type="match status" value="1"/>
</dbReference>
<keyword evidence="7" id="KW-1185">Reference proteome</keyword>
<evidence type="ECO:0000259" key="2">
    <source>
        <dbReference type="PROSITE" id="PS50113"/>
    </source>
</evidence>
<gene>
    <name evidence="6" type="ORF">HHL10_18070</name>
</gene>
<dbReference type="InterPro" id="IPR013767">
    <property type="entry name" value="PAS_fold"/>
</dbReference>
<dbReference type="InterPro" id="IPR000160">
    <property type="entry name" value="GGDEF_dom"/>
</dbReference>
<keyword evidence="1" id="KW-1133">Transmembrane helix</keyword>
<dbReference type="NCBIfam" id="TIGR00254">
    <property type="entry name" value="GGDEF"/>
    <property type="match status" value="1"/>
</dbReference>
<dbReference type="PROSITE" id="PS50883">
    <property type="entry name" value="EAL"/>
    <property type="match status" value="1"/>
</dbReference>
<dbReference type="SMART" id="SM00304">
    <property type="entry name" value="HAMP"/>
    <property type="match status" value="1"/>
</dbReference>
<feature type="domain" description="EAL" evidence="3">
    <location>
        <begin position="804"/>
        <end position="1058"/>
    </location>
</feature>
<evidence type="ECO:0000313" key="6">
    <source>
        <dbReference type="EMBL" id="NML16891.1"/>
    </source>
</evidence>
<dbReference type="EMBL" id="JABBFW010000013">
    <property type="protein sequence ID" value="NML16891.1"/>
    <property type="molecule type" value="Genomic_DNA"/>
</dbReference>
<organism evidence="6 7">
    <name type="scientific">Azohydromonas caseinilytica</name>
    <dbReference type="NCBI Taxonomy" id="2728836"/>
    <lineage>
        <taxon>Bacteria</taxon>
        <taxon>Pseudomonadati</taxon>
        <taxon>Pseudomonadota</taxon>
        <taxon>Betaproteobacteria</taxon>
        <taxon>Burkholderiales</taxon>
        <taxon>Sphaerotilaceae</taxon>
        <taxon>Azohydromonas</taxon>
    </lineage>
</organism>
<sequence length="1078" mass="115784">MISSLLGRLSVGHKLLLMALLPLAVAVLAGGVLVRDRLRTIDGAQQELAGLACIGEVNRTLLAAAAPDTETLSRQALVVALQLPSCARREGAAFAQALEELAREPAPSQAQLGARGQAEQAALRVEVLAQGQTLVTGLAWQSRLGASPALDEGRHVLPILVARLPELLLLAQRMDALLQAVAADMEPDGDWRHRYFMLEGQLAEQARLLEIDGQQARASAGDKVLGAALATQTQTLAGVQALGHAGRALAQAGGTPTPEALQPLLEAHRTLVVQIGQHSAQLSAPLGELLQQRIQARRTKLATELGVAVLLLLAVLGYAWAVARRVTLPLRHMAEVARAVRRNGDFGQRMEWDTRDEFGSVAQAFNLLLGKLGRHRAEQQQLGQRLGELQAQQRLVDATPLPIVVTALPAHELLHANGPGLEWIGGPRQDPWSAGLEPALRTQLQRLLAARGQVDEFEVRWLGGARPGWCVVSVRRLVYEGRDALLTVFTPVDRLKQAERGLSLWAQVFEAATEGIAVLDQARQVVSLNPALCRLSACTTDAVVGRGLEQLLAEDMGVEFIERLWRMVETQGHWQGEVRLRRRREGRPQPAWLVVSTVNDADAQAAPRRYYIASAVDISERKAQEERIRHLAHHDSLTGLPNRVLFLERLRAAVQRARQGGLQVAVLCIGLDGFKQVNDTQGRAAGDALLRLVAQRLHEAAHGGDLVCRLGGVEFAVALGGLRDGEEALRLAQQRFLPLLRRPHAVGEAMLAVPCSLGVAPCPPDEDLEKVMRRADAAMLQARAGGGDGVCLFTAEIEERAHRRALVASQLRPALEHDELTLHYQPRVAAQGGTLVGVEALLRWHSARLGAVAPAEFVPVAEESGLIGPIGAWVIDQVCRQQALWRAQGLEAVPVSINLSPLQLRDPGLPQTLREALQRHGVAPGLLELELAEGAVMDDVDATLPRLAALKALGVGLVVDDFGTGYSSVNQLHRLPIDRLKIDGSLVAALAQDPTHLAVTRAIVSLGHTLGLDVVAEGVEDEPTALALRGALCDGFQGYHYARPLPAAEVAAWMAPPPAAPAGKSAPRLKLLGHSGAA</sequence>
<evidence type="ECO:0000259" key="4">
    <source>
        <dbReference type="PROSITE" id="PS50885"/>
    </source>
</evidence>
<dbReference type="GO" id="GO:0006355">
    <property type="term" value="P:regulation of DNA-templated transcription"/>
    <property type="evidence" value="ECO:0007669"/>
    <property type="project" value="InterPro"/>
</dbReference>
<dbReference type="NCBIfam" id="TIGR00229">
    <property type="entry name" value="sensory_box"/>
    <property type="match status" value="1"/>
</dbReference>
<dbReference type="InterPro" id="IPR000700">
    <property type="entry name" value="PAS-assoc_C"/>
</dbReference>
<dbReference type="CDD" id="cd01948">
    <property type="entry name" value="EAL"/>
    <property type="match status" value="1"/>
</dbReference>
<dbReference type="Gene3D" id="3.30.70.270">
    <property type="match status" value="1"/>
</dbReference>
<dbReference type="SMART" id="SM00091">
    <property type="entry name" value="PAS"/>
    <property type="match status" value="2"/>
</dbReference>
<dbReference type="Gene3D" id="3.30.450.20">
    <property type="entry name" value="PAS domain"/>
    <property type="match status" value="1"/>
</dbReference>
<proteinExistence type="predicted"/>
<dbReference type="SUPFAM" id="SSF55785">
    <property type="entry name" value="PYP-like sensor domain (PAS domain)"/>
    <property type="match status" value="1"/>
</dbReference>
<feature type="transmembrane region" description="Helical" evidence="1">
    <location>
        <begin position="301"/>
        <end position="321"/>
    </location>
</feature>
<dbReference type="SUPFAM" id="SSF141868">
    <property type="entry name" value="EAL domain-like"/>
    <property type="match status" value="1"/>
</dbReference>
<dbReference type="InterPro" id="IPR003660">
    <property type="entry name" value="HAMP_dom"/>
</dbReference>